<keyword evidence="11" id="KW-0902">Two-component regulatory system</keyword>
<dbReference type="NCBIfam" id="TIGR00229">
    <property type="entry name" value="sensory_box"/>
    <property type="match status" value="1"/>
</dbReference>
<evidence type="ECO:0000256" key="7">
    <source>
        <dbReference type="ARBA" id="ARBA00022741"/>
    </source>
</evidence>
<dbReference type="InterPro" id="IPR050351">
    <property type="entry name" value="BphY/WalK/GraS-like"/>
</dbReference>
<keyword evidence="7" id="KW-0547">Nucleotide-binding</keyword>
<evidence type="ECO:0000256" key="3">
    <source>
        <dbReference type="ARBA" id="ARBA00012438"/>
    </source>
</evidence>
<dbReference type="SUPFAM" id="SSF55874">
    <property type="entry name" value="ATPase domain of HSP90 chaperone/DNA topoisomerase II/histidine kinase"/>
    <property type="match status" value="1"/>
</dbReference>
<keyword evidence="9" id="KW-0067">ATP-binding</keyword>
<dbReference type="PROSITE" id="PS50112">
    <property type="entry name" value="PAS"/>
    <property type="match status" value="1"/>
</dbReference>
<dbReference type="CDD" id="cd00130">
    <property type="entry name" value="PAS"/>
    <property type="match status" value="1"/>
</dbReference>
<feature type="domain" description="PAS" evidence="14">
    <location>
        <begin position="33"/>
        <end position="103"/>
    </location>
</feature>
<dbReference type="GO" id="GO:0000156">
    <property type="term" value="F:phosphorelay response regulator activity"/>
    <property type="evidence" value="ECO:0007669"/>
    <property type="project" value="TreeGrafter"/>
</dbReference>
<comment type="catalytic activity">
    <reaction evidence="1">
        <text>ATP + protein L-histidine = ADP + protein N-phospho-L-histidine.</text>
        <dbReference type="EC" id="2.7.13.3"/>
    </reaction>
</comment>
<organism evidence="15 16">
    <name type="scientific">Dictyobacter kobayashii</name>
    <dbReference type="NCBI Taxonomy" id="2014872"/>
    <lineage>
        <taxon>Bacteria</taxon>
        <taxon>Bacillati</taxon>
        <taxon>Chloroflexota</taxon>
        <taxon>Ktedonobacteria</taxon>
        <taxon>Ktedonobacterales</taxon>
        <taxon>Dictyobacteraceae</taxon>
        <taxon>Dictyobacter</taxon>
    </lineage>
</organism>
<evidence type="ECO:0000256" key="2">
    <source>
        <dbReference type="ARBA" id="ARBA00004141"/>
    </source>
</evidence>
<protein>
    <recommendedName>
        <fullName evidence="3">histidine kinase</fullName>
        <ecNumber evidence="3">2.7.13.3</ecNumber>
    </recommendedName>
</protein>
<dbReference type="InterPro" id="IPR036890">
    <property type="entry name" value="HATPase_C_sf"/>
</dbReference>
<keyword evidence="10" id="KW-1133">Transmembrane helix</keyword>
<evidence type="ECO:0000256" key="6">
    <source>
        <dbReference type="ARBA" id="ARBA00022692"/>
    </source>
</evidence>
<dbReference type="SUPFAM" id="SSF55785">
    <property type="entry name" value="PYP-like sensor domain (PAS domain)"/>
    <property type="match status" value="1"/>
</dbReference>
<keyword evidence="4" id="KW-0597">Phosphoprotein</keyword>
<evidence type="ECO:0000313" key="16">
    <source>
        <dbReference type="Proteomes" id="UP000287188"/>
    </source>
</evidence>
<dbReference type="AlphaFoldDB" id="A0A402AF62"/>
<dbReference type="GO" id="GO:0006355">
    <property type="term" value="P:regulation of DNA-templated transcription"/>
    <property type="evidence" value="ECO:0007669"/>
    <property type="project" value="InterPro"/>
</dbReference>
<dbReference type="OrthoDB" id="147381at2"/>
<name>A0A402AF62_9CHLR</name>
<keyword evidence="12" id="KW-0472">Membrane</keyword>
<keyword evidence="5" id="KW-0808">Transferase</keyword>
<keyword evidence="8" id="KW-0418">Kinase</keyword>
<dbReference type="Proteomes" id="UP000287188">
    <property type="component" value="Unassembled WGS sequence"/>
</dbReference>
<dbReference type="SMART" id="SM00388">
    <property type="entry name" value="HisKA"/>
    <property type="match status" value="1"/>
</dbReference>
<dbReference type="Gene3D" id="3.30.565.10">
    <property type="entry name" value="Histidine kinase-like ATPase, C-terminal domain"/>
    <property type="match status" value="1"/>
</dbReference>
<reference evidence="16" key="1">
    <citation type="submission" date="2018-12" db="EMBL/GenBank/DDBJ databases">
        <title>Tengunoibacter tsumagoiensis gen. nov., sp. nov., Dictyobacter kobayashii sp. nov., D. alpinus sp. nov., and D. joshuensis sp. nov. and description of Dictyobacteraceae fam. nov. within the order Ktedonobacterales isolated from Tengu-no-mugimeshi.</title>
        <authorList>
            <person name="Wang C.M."/>
            <person name="Zheng Y."/>
            <person name="Sakai Y."/>
            <person name="Toyoda A."/>
            <person name="Minakuchi Y."/>
            <person name="Abe K."/>
            <person name="Yokota A."/>
            <person name="Yabe S."/>
        </authorList>
    </citation>
    <scope>NUCLEOTIDE SEQUENCE [LARGE SCALE GENOMIC DNA]</scope>
    <source>
        <strain evidence="16">Uno11</strain>
    </source>
</reference>
<dbReference type="Pfam" id="PF00989">
    <property type="entry name" value="PAS"/>
    <property type="match status" value="1"/>
</dbReference>
<dbReference type="Pfam" id="PF02518">
    <property type="entry name" value="HATPase_c"/>
    <property type="match status" value="1"/>
</dbReference>
<proteinExistence type="predicted"/>
<dbReference type="PROSITE" id="PS50109">
    <property type="entry name" value="HIS_KIN"/>
    <property type="match status" value="1"/>
</dbReference>
<evidence type="ECO:0000256" key="8">
    <source>
        <dbReference type="ARBA" id="ARBA00022777"/>
    </source>
</evidence>
<gene>
    <name evidence="15" type="ORF">KDK_15260</name>
</gene>
<dbReference type="PRINTS" id="PR00344">
    <property type="entry name" value="BCTRLSENSOR"/>
</dbReference>
<evidence type="ECO:0000256" key="5">
    <source>
        <dbReference type="ARBA" id="ARBA00022679"/>
    </source>
</evidence>
<dbReference type="InterPro" id="IPR003594">
    <property type="entry name" value="HATPase_dom"/>
</dbReference>
<dbReference type="SUPFAM" id="SSF47384">
    <property type="entry name" value="Homodimeric domain of signal transducing histidine kinase"/>
    <property type="match status" value="1"/>
</dbReference>
<dbReference type="PANTHER" id="PTHR42878:SF7">
    <property type="entry name" value="SENSOR HISTIDINE KINASE GLRK"/>
    <property type="match status" value="1"/>
</dbReference>
<evidence type="ECO:0000256" key="4">
    <source>
        <dbReference type="ARBA" id="ARBA00022553"/>
    </source>
</evidence>
<evidence type="ECO:0000313" key="15">
    <source>
        <dbReference type="EMBL" id="GCE17726.1"/>
    </source>
</evidence>
<evidence type="ECO:0000256" key="9">
    <source>
        <dbReference type="ARBA" id="ARBA00022840"/>
    </source>
</evidence>
<comment type="subcellular location">
    <subcellularLocation>
        <location evidence="2">Membrane</location>
        <topology evidence="2">Multi-pass membrane protein</topology>
    </subcellularLocation>
</comment>
<dbReference type="SMART" id="SM00091">
    <property type="entry name" value="PAS"/>
    <property type="match status" value="1"/>
</dbReference>
<sequence>MMKNKHNTLSKNVWDSLDKRGEKKHIVTWKQGNDMPYQMLFDQAALGIISFNASGRWLKANQKFCQLLGYAEEELLKLTFQDVIHPEDRAASLALFQCIVLGEIASSSREVHYVRQDETLLRLKLTLSACGHKASHNYAILGFVEVLEELAPAELSNTLAIYELPSTRQKQDEAELSEREALRFTHSIQQLPESEKGRSMEPLLAELEKLELQLSTSADHEEIRTLGQELAALTRNVLDYALAERNEAVEQVTALRKAKTQMEDFLSVASHELRTPLTTIKANTQLAMRRLKGVLQRPELLLEGTGGKVQASFEMLERVERQVGVLNRLVGDMLDVSRIQGNRLQIHINQEPYDLVPIIAAAVREQHKAMPERTINVSLPEGEQILVKADPDRLGQVLNNYLLNALKYSEAHEPVAVGVQLEKAQDTGVSQVRVTVQDKGPGIAPEEQARIWECFYQSPTIKVCSGSGVGMGLGLHICQTLIERQGGHVGVMSVPDEGSVFWFTLPLAQMEVEREATEN</sequence>
<evidence type="ECO:0000256" key="10">
    <source>
        <dbReference type="ARBA" id="ARBA00022989"/>
    </source>
</evidence>
<keyword evidence="16" id="KW-1185">Reference proteome</keyword>
<accession>A0A402AF62</accession>
<dbReference type="InterPro" id="IPR005467">
    <property type="entry name" value="His_kinase_dom"/>
</dbReference>
<dbReference type="InterPro" id="IPR035965">
    <property type="entry name" value="PAS-like_dom_sf"/>
</dbReference>
<dbReference type="SMART" id="SM00387">
    <property type="entry name" value="HATPase_c"/>
    <property type="match status" value="1"/>
</dbReference>
<evidence type="ECO:0000256" key="1">
    <source>
        <dbReference type="ARBA" id="ARBA00000085"/>
    </source>
</evidence>
<dbReference type="InterPro" id="IPR000014">
    <property type="entry name" value="PAS"/>
</dbReference>
<dbReference type="InterPro" id="IPR036097">
    <property type="entry name" value="HisK_dim/P_sf"/>
</dbReference>
<evidence type="ECO:0000259" key="14">
    <source>
        <dbReference type="PROSITE" id="PS50112"/>
    </source>
</evidence>
<dbReference type="PANTHER" id="PTHR42878">
    <property type="entry name" value="TWO-COMPONENT HISTIDINE KINASE"/>
    <property type="match status" value="1"/>
</dbReference>
<feature type="domain" description="Histidine kinase" evidence="13">
    <location>
        <begin position="268"/>
        <end position="509"/>
    </location>
</feature>
<evidence type="ECO:0000256" key="12">
    <source>
        <dbReference type="ARBA" id="ARBA00023136"/>
    </source>
</evidence>
<dbReference type="InterPro" id="IPR013767">
    <property type="entry name" value="PAS_fold"/>
</dbReference>
<evidence type="ECO:0000256" key="11">
    <source>
        <dbReference type="ARBA" id="ARBA00023012"/>
    </source>
</evidence>
<dbReference type="InterPro" id="IPR003661">
    <property type="entry name" value="HisK_dim/P_dom"/>
</dbReference>
<dbReference type="GO" id="GO:0016020">
    <property type="term" value="C:membrane"/>
    <property type="evidence" value="ECO:0007669"/>
    <property type="project" value="UniProtKB-SubCell"/>
</dbReference>
<dbReference type="Gene3D" id="3.30.450.20">
    <property type="entry name" value="PAS domain"/>
    <property type="match status" value="1"/>
</dbReference>
<dbReference type="GO" id="GO:0000155">
    <property type="term" value="F:phosphorelay sensor kinase activity"/>
    <property type="evidence" value="ECO:0007669"/>
    <property type="project" value="InterPro"/>
</dbReference>
<comment type="caution">
    <text evidence="15">The sequence shown here is derived from an EMBL/GenBank/DDBJ whole genome shotgun (WGS) entry which is preliminary data.</text>
</comment>
<dbReference type="Pfam" id="PF00512">
    <property type="entry name" value="HisKA"/>
    <property type="match status" value="1"/>
</dbReference>
<dbReference type="GO" id="GO:0007234">
    <property type="term" value="P:osmosensory signaling via phosphorelay pathway"/>
    <property type="evidence" value="ECO:0007669"/>
    <property type="project" value="TreeGrafter"/>
</dbReference>
<keyword evidence="6" id="KW-0812">Transmembrane</keyword>
<dbReference type="InterPro" id="IPR004358">
    <property type="entry name" value="Sig_transdc_His_kin-like_C"/>
</dbReference>
<dbReference type="GO" id="GO:0005524">
    <property type="term" value="F:ATP binding"/>
    <property type="evidence" value="ECO:0007669"/>
    <property type="project" value="UniProtKB-KW"/>
</dbReference>
<dbReference type="GO" id="GO:0030295">
    <property type="term" value="F:protein kinase activator activity"/>
    <property type="evidence" value="ECO:0007669"/>
    <property type="project" value="TreeGrafter"/>
</dbReference>
<evidence type="ECO:0000259" key="13">
    <source>
        <dbReference type="PROSITE" id="PS50109"/>
    </source>
</evidence>
<dbReference type="EC" id="2.7.13.3" evidence="3"/>
<dbReference type="CDD" id="cd00082">
    <property type="entry name" value="HisKA"/>
    <property type="match status" value="1"/>
</dbReference>
<dbReference type="EMBL" id="BIFS01000001">
    <property type="protein sequence ID" value="GCE17726.1"/>
    <property type="molecule type" value="Genomic_DNA"/>
</dbReference>
<dbReference type="Gene3D" id="1.10.287.130">
    <property type="match status" value="1"/>
</dbReference>